<dbReference type="Proteomes" id="UP000191672">
    <property type="component" value="Unassembled WGS sequence"/>
</dbReference>
<feature type="region of interest" description="Disordered" evidence="1">
    <location>
        <begin position="64"/>
        <end position="87"/>
    </location>
</feature>
<evidence type="ECO:0000313" key="2">
    <source>
        <dbReference type="EMBL" id="OQD78938.1"/>
    </source>
</evidence>
<name>A0A1V6PPK8_9EURO</name>
<gene>
    <name evidence="2" type="ORF">PENANT_c071G05728</name>
</gene>
<comment type="caution">
    <text evidence="2">The sequence shown here is derived from an EMBL/GenBank/DDBJ whole genome shotgun (WGS) entry which is preliminary data.</text>
</comment>
<organism evidence="2 3">
    <name type="scientific">Penicillium antarcticum</name>
    <dbReference type="NCBI Taxonomy" id="416450"/>
    <lineage>
        <taxon>Eukaryota</taxon>
        <taxon>Fungi</taxon>
        <taxon>Dikarya</taxon>
        <taxon>Ascomycota</taxon>
        <taxon>Pezizomycotina</taxon>
        <taxon>Eurotiomycetes</taxon>
        <taxon>Eurotiomycetidae</taxon>
        <taxon>Eurotiales</taxon>
        <taxon>Aspergillaceae</taxon>
        <taxon>Penicillium</taxon>
    </lineage>
</organism>
<evidence type="ECO:0000313" key="3">
    <source>
        <dbReference type="Proteomes" id="UP000191672"/>
    </source>
</evidence>
<feature type="compositionally biased region" description="Polar residues" evidence="1">
    <location>
        <begin position="78"/>
        <end position="87"/>
    </location>
</feature>
<sequence>MSHNALVLLLEADPRISGADAQKIPSRILIPALEEPYHTGSTAQSGATLGGEFVISLTYGPLHKTSKDSGSKASTSSLVSFNPGSNK</sequence>
<accession>A0A1V6PPK8</accession>
<proteinExistence type="predicted"/>
<dbReference type="EMBL" id="MDYN01000071">
    <property type="protein sequence ID" value="OQD78938.1"/>
    <property type="molecule type" value="Genomic_DNA"/>
</dbReference>
<reference evidence="3" key="1">
    <citation type="journal article" date="2017" name="Nat. Microbiol.">
        <title>Global analysis of biosynthetic gene clusters reveals vast potential of secondary metabolite production in Penicillium species.</title>
        <authorList>
            <person name="Nielsen J.C."/>
            <person name="Grijseels S."/>
            <person name="Prigent S."/>
            <person name="Ji B."/>
            <person name="Dainat J."/>
            <person name="Nielsen K.F."/>
            <person name="Frisvad J.C."/>
            <person name="Workman M."/>
            <person name="Nielsen J."/>
        </authorList>
    </citation>
    <scope>NUCLEOTIDE SEQUENCE [LARGE SCALE GENOMIC DNA]</scope>
    <source>
        <strain evidence="3">IBT 31811</strain>
    </source>
</reference>
<dbReference type="AlphaFoldDB" id="A0A1V6PPK8"/>
<keyword evidence="3" id="KW-1185">Reference proteome</keyword>
<evidence type="ECO:0000256" key="1">
    <source>
        <dbReference type="SAM" id="MobiDB-lite"/>
    </source>
</evidence>
<protein>
    <submittedName>
        <fullName evidence="2">Uncharacterized protein</fullName>
    </submittedName>
</protein>